<organism evidence="2 3">
    <name type="scientific">Candidatus Fischerbacteria bacterium RBG_13_37_8</name>
    <dbReference type="NCBI Taxonomy" id="1817863"/>
    <lineage>
        <taxon>Bacteria</taxon>
        <taxon>Candidatus Fischeribacteriota</taxon>
    </lineage>
</organism>
<dbReference type="EMBL" id="MFGW01000186">
    <property type="protein sequence ID" value="OGF61975.1"/>
    <property type="molecule type" value="Genomic_DNA"/>
</dbReference>
<evidence type="ECO:0000313" key="3">
    <source>
        <dbReference type="Proteomes" id="UP000178943"/>
    </source>
</evidence>
<evidence type="ECO:0000256" key="1">
    <source>
        <dbReference type="SAM" id="Phobius"/>
    </source>
</evidence>
<keyword evidence="1" id="KW-1133">Transmembrane helix</keyword>
<evidence type="ECO:0000313" key="2">
    <source>
        <dbReference type="EMBL" id="OGF61975.1"/>
    </source>
</evidence>
<gene>
    <name evidence="2" type="ORF">A2Y62_20865</name>
</gene>
<feature type="transmembrane region" description="Helical" evidence="1">
    <location>
        <begin position="134"/>
        <end position="157"/>
    </location>
</feature>
<proteinExistence type="predicted"/>
<reference evidence="2 3" key="1">
    <citation type="journal article" date="2016" name="Nat. Commun.">
        <title>Thousands of microbial genomes shed light on interconnected biogeochemical processes in an aquifer system.</title>
        <authorList>
            <person name="Anantharaman K."/>
            <person name="Brown C.T."/>
            <person name="Hug L.A."/>
            <person name="Sharon I."/>
            <person name="Castelle C.J."/>
            <person name="Probst A.J."/>
            <person name="Thomas B.C."/>
            <person name="Singh A."/>
            <person name="Wilkins M.J."/>
            <person name="Karaoz U."/>
            <person name="Brodie E.L."/>
            <person name="Williams K.H."/>
            <person name="Hubbard S.S."/>
            <person name="Banfield J.F."/>
        </authorList>
    </citation>
    <scope>NUCLEOTIDE SEQUENCE [LARGE SCALE GENOMIC DNA]</scope>
</reference>
<feature type="transmembrane region" description="Helical" evidence="1">
    <location>
        <begin position="40"/>
        <end position="68"/>
    </location>
</feature>
<accession>A0A1F5VEX7</accession>
<comment type="caution">
    <text evidence="2">The sequence shown here is derived from an EMBL/GenBank/DDBJ whole genome shotgun (WGS) entry which is preliminary data.</text>
</comment>
<feature type="transmembrane region" description="Helical" evidence="1">
    <location>
        <begin position="89"/>
        <end position="108"/>
    </location>
</feature>
<dbReference type="STRING" id="1817863.A2Y62_20865"/>
<name>A0A1F5VEX7_9BACT</name>
<keyword evidence="1" id="KW-0472">Membrane</keyword>
<sequence length="165" mass="18915">MNTSFIRNMIFFLAVLVILINFTAKPVPKDYSEQESGSDYIIHTHIMCILLSFIMHPVTAGLILLISSSGIYSLAMFTAVAMRNTKNEIWLWIYKIIKFILDCIYYMIPSFSPFQEELSSLAQNFKVESSAPVYVLYAVGYSLSIVVLCYFISLYIIKKKKSLFV</sequence>
<keyword evidence="1" id="KW-0812">Transmembrane</keyword>
<protein>
    <submittedName>
        <fullName evidence="2">Uncharacterized protein</fullName>
    </submittedName>
</protein>
<dbReference type="Proteomes" id="UP000178943">
    <property type="component" value="Unassembled WGS sequence"/>
</dbReference>
<dbReference type="AlphaFoldDB" id="A0A1F5VEX7"/>